<feature type="region of interest" description="Disordered" evidence="1">
    <location>
        <begin position="723"/>
        <end position="904"/>
    </location>
</feature>
<feature type="compositionally biased region" description="Pro residues" evidence="1">
    <location>
        <begin position="798"/>
        <end position="810"/>
    </location>
</feature>
<dbReference type="EMBL" id="BEGY01000051">
    <property type="protein sequence ID" value="GAX80381.1"/>
    <property type="molecule type" value="Genomic_DNA"/>
</dbReference>
<feature type="compositionally biased region" description="Pro residues" evidence="1">
    <location>
        <begin position="824"/>
        <end position="837"/>
    </location>
</feature>
<feature type="compositionally biased region" description="Pro residues" evidence="1">
    <location>
        <begin position="729"/>
        <end position="740"/>
    </location>
</feature>
<dbReference type="OrthoDB" id="553303at2759"/>
<evidence type="ECO:0000313" key="3">
    <source>
        <dbReference type="Proteomes" id="UP000232323"/>
    </source>
</evidence>
<dbReference type="PANTHER" id="PTHR45691:SF6">
    <property type="entry name" value="PROTEIN DIAPHANOUS"/>
    <property type="match status" value="1"/>
</dbReference>
<feature type="compositionally biased region" description="Low complexity" evidence="1">
    <location>
        <begin position="189"/>
        <end position="203"/>
    </location>
</feature>
<dbReference type="STRING" id="1157962.A0A250XBB7"/>
<feature type="compositionally biased region" description="Polar residues" evidence="1">
    <location>
        <begin position="611"/>
        <end position="630"/>
    </location>
</feature>
<organism evidence="2 3">
    <name type="scientific">Chlamydomonas eustigma</name>
    <dbReference type="NCBI Taxonomy" id="1157962"/>
    <lineage>
        <taxon>Eukaryota</taxon>
        <taxon>Viridiplantae</taxon>
        <taxon>Chlorophyta</taxon>
        <taxon>core chlorophytes</taxon>
        <taxon>Chlorophyceae</taxon>
        <taxon>CS clade</taxon>
        <taxon>Chlamydomonadales</taxon>
        <taxon>Chlamydomonadaceae</taxon>
        <taxon>Chlamydomonas</taxon>
    </lineage>
</organism>
<feature type="region of interest" description="Disordered" evidence="1">
    <location>
        <begin position="611"/>
        <end position="631"/>
    </location>
</feature>
<evidence type="ECO:0000313" key="2">
    <source>
        <dbReference type="EMBL" id="GAX80381.1"/>
    </source>
</evidence>
<sequence length="1330" mass="142915">MGDLPADFCRTEKQGSPPFPFNLLLSSSSGSLAIDDKSTAAVATSSLRQKLMYLSATPTLGEMTPGGAPQIDTVYVRPPPPPVVSVLCFMMSETEEDSIQMPPSTTQAASSDLDLVSDHAKVAFIEPLSSRDQNVAGSSRKISFDAAGSLHHAYDYYDPPPQQQAKCVQVNGVKAVDTADDSLLLWQQPQSSKQAAKAAPSQQTDCSGIKRWQGAKSKWAGHITNSNRSVAITSASAAPLVVKSGQQQEETTAMLCVRQSDEMTQHRPPHHTSRSKLLKPATHCSLLQDTKQQQHRHLPHLSWCQHHADRGVVLDVPLLVTDECRSSNGSIRAPAGNHGYLVEDPASHPAACSIQSSPAASVQMRSREEQEDLTSMWPWCMEEGRRVAAVVQWYDHMEEEGTSNKSASSSYVQLAQAGLELLAKPNGDVQATRLSSKREMTACHNHIQQVAAHTCRGGTTSQHATISNTEELGRRIDTHFGHNEQHQRALPVILCTPATSSHYSPAAGTKTTTAETVVIHHDLNPNTFPSAAAAGLPRIKSDLDMEIKVVSTRRAYAATTDQIRSMGPATMEAPNGLSCSMGSATMEAPSGLSCPEEVEEDLIQMNDSFMSSEAESLQQPSAPADLQQSVPPGLAQHMEGVRLLSSPSYRPPSCPSAPPTPPQSFFQQSTETLTKQPPHLCLNSPPSLLSLHVSVTGSKAALPPPPLPPCLPPPLTILHASLTGSNIAPSPPPGPLPPPLRLQVSATGGSKADQPPYSAILHSSVTGSKTARPPTLTFGPLPPLSLNVSVTGSKTAQPPTPPGPPPPPPSLHVLVTGGSRQARPPTPPGPSPPPPPSLHVLVTGSSRQARPPTPPGSPPPPPSLHVLVSGGSRQARPPPPGPPPPPPILHLSVTGTKADPSATALHPSAPSYFLDPGLLLPLRSCTAETCCDTAVAALNADQQATPCGTTTQSYLSSKNPQPTGLHELVPRQAPAAALKRVSKVIDAFHAMQRRIRGSCHVEAVLQGSHASSQAGNGKVAGGKCMDSSQMLKELAAKSSYQRQIAADIEKHGPHYRQLGRHVSSVDLRCMEDVVDLVDQVNSDLEEKLSGSDERAVLKELGWPFPRHEAMMEAVALYREMKGLEDKMKSWNMSNSKPYKEELARTSAYFVGTVMVRFNRMEVRQDGDQKRFKEHRLPWDQSVVKNAQQATLSLLIHYIQLLLPRVDSVLDDSTTGDALAMSSRTGANEESAQIFSTNGQRQDRTVIRTSCAGDGDVMPHNIVRGTVSDTACRLKKDLLEVQDQLDKALLFCYKVHSFLKGFDALGTKAFAELDDRSKRLASILESWYMKL</sequence>
<comment type="caution">
    <text evidence="2">The sequence shown here is derived from an EMBL/GenBank/DDBJ whole genome shotgun (WGS) entry which is preliminary data.</text>
</comment>
<dbReference type="GO" id="GO:0005884">
    <property type="term" value="C:actin filament"/>
    <property type="evidence" value="ECO:0007669"/>
    <property type="project" value="TreeGrafter"/>
</dbReference>
<proteinExistence type="predicted"/>
<evidence type="ECO:0000256" key="1">
    <source>
        <dbReference type="SAM" id="MobiDB-lite"/>
    </source>
</evidence>
<dbReference type="GO" id="GO:0030041">
    <property type="term" value="P:actin filament polymerization"/>
    <property type="evidence" value="ECO:0007669"/>
    <property type="project" value="TreeGrafter"/>
</dbReference>
<dbReference type="PANTHER" id="PTHR45691">
    <property type="entry name" value="PROTEIN DIAPHANOUS"/>
    <property type="match status" value="1"/>
</dbReference>
<feature type="compositionally biased region" description="Pro residues" evidence="1">
    <location>
        <begin position="649"/>
        <end position="662"/>
    </location>
</feature>
<feature type="region of interest" description="Disordered" evidence="1">
    <location>
        <begin position="189"/>
        <end position="208"/>
    </location>
</feature>
<dbReference type="Proteomes" id="UP000232323">
    <property type="component" value="Unassembled WGS sequence"/>
</dbReference>
<accession>A0A250XBB7</accession>
<feature type="compositionally biased region" description="Polar residues" evidence="1">
    <location>
        <begin position="787"/>
        <end position="797"/>
    </location>
</feature>
<keyword evidence="3" id="KW-1185">Reference proteome</keyword>
<name>A0A250XBB7_9CHLO</name>
<reference evidence="2 3" key="1">
    <citation type="submission" date="2017-08" db="EMBL/GenBank/DDBJ databases">
        <title>Acidophilic green algal genome provides insights into adaptation to an acidic environment.</title>
        <authorList>
            <person name="Hirooka S."/>
            <person name="Hirose Y."/>
            <person name="Kanesaki Y."/>
            <person name="Higuchi S."/>
            <person name="Fujiwara T."/>
            <person name="Onuma R."/>
            <person name="Era A."/>
            <person name="Ohbayashi R."/>
            <person name="Uzuka A."/>
            <person name="Nozaki H."/>
            <person name="Yoshikawa H."/>
            <person name="Miyagishima S.Y."/>
        </authorList>
    </citation>
    <scope>NUCLEOTIDE SEQUENCE [LARGE SCALE GENOMIC DNA]</scope>
    <source>
        <strain evidence="2 3">NIES-2499</strain>
    </source>
</reference>
<dbReference type="InterPro" id="IPR051412">
    <property type="entry name" value="Formin_Homology_Diaphanous_sf"/>
</dbReference>
<feature type="region of interest" description="Disordered" evidence="1">
    <location>
        <begin position="644"/>
        <end position="681"/>
    </location>
</feature>
<feature type="compositionally biased region" description="Polar residues" evidence="1">
    <location>
        <begin position="665"/>
        <end position="675"/>
    </location>
</feature>
<feature type="compositionally biased region" description="Pro residues" evidence="1">
    <location>
        <begin position="851"/>
        <end position="863"/>
    </location>
</feature>
<protein>
    <submittedName>
        <fullName evidence="2">Uncharacterized protein</fullName>
    </submittedName>
</protein>
<feature type="compositionally biased region" description="Pro residues" evidence="1">
    <location>
        <begin position="876"/>
        <end position="888"/>
    </location>
</feature>
<gene>
    <name evidence="2" type="ORF">CEUSTIGMA_g7820.t1</name>
</gene>